<comment type="caution">
    <text evidence="1">The sequence shown here is derived from an EMBL/GenBank/DDBJ whole genome shotgun (WGS) entry which is preliminary data.</text>
</comment>
<proteinExistence type="predicted"/>
<evidence type="ECO:0000313" key="1">
    <source>
        <dbReference type="EMBL" id="KAK2820396.1"/>
    </source>
</evidence>
<evidence type="ECO:0000313" key="2">
    <source>
        <dbReference type="Proteomes" id="UP001187415"/>
    </source>
</evidence>
<keyword evidence="2" id="KW-1185">Reference proteome</keyword>
<name>A0AA88IP25_CHASR</name>
<sequence length="209" mass="23146">MSIDIRAEFDRVIKQMEWGEVLDTLQDVIGDALGVTPEPVPTTPPPPALPAELEHDIRFEAVGEVHEVHVGCSSHHLGIAPHISDAPNVMHTDPLYCQQAGVHSQEQHALYESAVYDHPGSTTAAYYPAAPPHTWALLSQEEKAKYYEQAEKEKLLYAMQNPGWSSSNNYVPAASTPEHVQEEMEQTALMEALTSNAALEMRHTQDMDP</sequence>
<reference evidence="1" key="1">
    <citation type="submission" date="2023-07" db="EMBL/GenBank/DDBJ databases">
        <title>Chromosome-level Genome Assembly of Striped Snakehead (Channa striata).</title>
        <authorList>
            <person name="Liu H."/>
        </authorList>
    </citation>
    <scope>NUCLEOTIDE SEQUENCE</scope>
    <source>
        <strain evidence="1">Gz</strain>
        <tissue evidence="1">Muscle</tissue>
    </source>
</reference>
<gene>
    <name evidence="1" type="ORF">Q5P01_023355</name>
</gene>
<dbReference type="Proteomes" id="UP001187415">
    <property type="component" value="Unassembled WGS sequence"/>
</dbReference>
<accession>A0AA88IP25</accession>
<dbReference type="AlphaFoldDB" id="A0AA88IP25"/>
<organism evidence="1 2">
    <name type="scientific">Channa striata</name>
    <name type="common">Snakehead murrel</name>
    <name type="synonym">Ophicephalus striatus</name>
    <dbReference type="NCBI Taxonomy" id="64152"/>
    <lineage>
        <taxon>Eukaryota</taxon>
        <taxon>Metazoa</taxon>
        <taxon>Chordata</taxon>
        <taxon>Craniata</taxon>
        <taxon>Vertebrata</taxon>
        <taxon>Euteleostomi</taxon>
        <taxon>Actinopterygii</taxon>
        <taxon>Neopterygii</taxon>
        <taxon>Teleostei</taxon>
        <taxon>Neoteleostei</taxon>
        <taxon>Acanthomorphata</taxon>
        <taxon>Anabantaria</taxon>
        <taxon>Anabantiformes</taxon>
        <taxon>Channoidei</taxon>
        <taxon>Channidae</taxon>
        <taxon>Channa</taxon>
    </lineage>
</organism>
<dbReference type="EMBL" id="JAUPFM010000019">
    <property type="protein sequence ID" value="KAK2820396.1"/>
    <property type="molecule type" value="Genomic_DNA"/>
</dbReference>
<dbReference type="Gene3D" id="1.10.30.10">
    <property type="entry name" value="High mobility group box domain"/>
    <property type="match status" value="1"/>
</dbReference>
<dbReference type="InterPro" id="IPR036910">
    <property type="entry name" value="HMG_box_dom_sf"/>
</dbReference>
<dbReference type="SUPFAM" id="SSF47095">
    <property type="entry name" value="HMG-box"/>
    <property type="match status" value="1"/>
</dbReference>
<protein>
    <submittedName>
        <fullName evidence="1">Uncharacterized protein</fullName>
    </submittedName>
</protein>